<name>A0ABU7EEY4_9TELE</name>
<protein>
    <submittedName>
        <fullName evidence="2">Uncharacterized protein</fullName>
    </submittedName>
</protein>
<comment type="caution">
    <text evidence="2">The sequence shown here is derived from an EMBL/GenBank/DDBJ whole genome shotgun (WGS) entry which is preliminary data.</text>
</comment>
<dbReference type="Proteomes" id="UP001352852">
    <property type="component" value="Unassembled WGS sequence"/>
</dbReference>
<sequence length="118" mass="13027">MPQLWAEPHSFSTVMMSDMMSEPIRAGAEARNSSPVEATCSSPEETPLYPHSDGQSSSKPLVLLTEQFRKKPHRAETCFYATCSSLFSLGLSPKGGSKLSEDGQRPVRRHRSNNSRLS</sequence>
<feature type="compositionally biased region" description="Basic residues" evidence="1">
    <location>
        <begin position="106"/>
        <end position="118"/>
    </location>
</feature>
<feature type="region of interest" description="Disordered" evidence="1">
    <location>
        <begin position="94"/>
        <end position="118"/>
    </location>
</feature>
<evidence type="ECO:0000256" key="1">
    <source>
        <dbReference type="SAM" id="MobiDB-lite"/>
    </source>
</evidence>
<evidence type="ECO:0000313" key="2">
    <source>
        <dbReference type="EMBL" id="MED6284349.1"/>
    </source>
</evidence>
<dbReference type="EMBL" id="JAHUTJ010050792">
    <property type="protein sequence ID" value="MED6284349.1"/>
    <property type="molecule type" value="Genomic_DNA"/>
</dbReference>
<reference evidence="2 3" key="1">
    <citation type="submission" date="2021-06" db="EMBL/GenBank/DDBJ databases">
        <authorList>
            <person name="Palmer J.M."/>
        </authorList>
    </citation>
    <scope>NUCLEOTIDE SEQUENCE [LARGE SCALE GENOMIC DNA]</scope>
    <source>
        <strain evidence="2 3">CL_MEX2019</strain>
        <tissue evidence="2">Muscle</tissue>
    </source>
</reference>
<feature type="region of interest" description="Disordered" evidence="1">
    <location>
        <begin position="22"/>
        <end position="58"/>
    </location>
</feature>
<proteinExistence type="predicted"/>
<accession>A0ABU7EEY4</accession>
<keyword evidence="3" id="KW-1185">Reference proteome</keyword>
<feature type="compositionally biased region" description="Polar residues" evidence="1">
    <location>
        <begin position="31"/>
        <end position="44"/>
    </location>
</feature>
<evidence type="ECO:0000313" key="3">
    <source>
        <dbReference type="Proteomes" id="UP001352852"/>
    </source>
</evidence>
<gene>
    <name evidence="2" type="ORF">CHARACLAT_018430</name>
</gene>
<organism evidence="2 3">
    <name type="scientific">Characodon lateralis</name>
    <dbReference type="NCBI Taxonomy" id="208331"/>
    <lineage>
        <taxon>Eukaryota</taxon>
        <taxon>Metazoa</taxon>
        <taxon>Chordata</taxon>
        <taxon>Craniata</taxon>
        <taxon>Vertebrata</taxon>
        <taxon>Euteleostomi</taxon>
        <taxon>Actinopterygii</taxon>
        <taxon>Neopterygii</taxon>
        <taxon>Teleostei</taxon>
        <taxon>Neoteleostei</taxon>
        <taxon>Acanthomorphata</taxon>
        <taxon>Ovalentaria</taxon>
        <taxon>Atherinomorphae</taxon>
        <taxon>Cyprinodontiformes</taxon>
        <taxon>Goodeidae</taxon>
        <taxon>Characodon</taxon>
    </lineage>
</organism>